<sequence>MSLSAKALTRLLDKGELDLVARTRRGKLASENDKDLRDLAGNLRERRNRARDLARQQRREFRGKAPPQGQKPASDNHGTKAKADALTVALKRVGAEQTRRAEKLRAPSQRSLARKALALKQRERALERPKSRTAGKGMQPVENAKAAKSGALKDAGARPAMMRAKIARQP</sequence>
<evidence type="ECO:0000313" key="3">
    <source>
        <dbReference type="EMBL" id="SKC00188.1"/>
    </source>
</evidence>
<feature type="compositionally biased region" description="Basic and acidic residues" evidence="1">
    <location>
        <begin position="93"/>
        <end position="105"/>
    </location>
</feature>
<evidence type="ECO:0000313" key="2">
    <source>
        <dbReference type="EMBL" id="KQK30507.1"/>
    </source>
</evidence>
<dbReference type="EMBL" id="LMAR01000034">
    <property type="protein sequence ID" value="KQK30507.1"/>
    <property type="molecule type" value="Genomic_DNA"/>
</dbReference>
<feature type="compositionally biased region" description="Basic and acidic residues" evidence="1">
    <location>
        <begin position="120"/>
        <end position="130"/>
    </location>
</feature>
<feature type="region of interest" description="Disordered" evidence="1">
    <location>
        <begin position="29"/>
        <end position="170"/>
    </location>
</feature>
<keyword evidence="4" id="KW-1185">Reference proteome</keyword>
<reference evidence="3 5" key="2">
    <citation type="submission" date="2017-02" db="EMBL/GenBank/DDBJ databases">
        <authorList>
            <person name="Peterson S.W."/>
        </authorList>
    </citation>
    <scope>NUCLEOTIDE SEQUENCE [LARGE SCALE GENOMIC DNA]</scope>
    <source>
        <strain evidence="3 5">DSM 9653</strain>
    </source>
</reference>
<name>A0A0Q3KLL6_9HYPH</name>
<evidence type="ECO:0000313" key="5">
    <source>
        <dbReference type="Proteomes" id="UP000190130"/>
    </source>
</evidence>
<protein>
    <submittedName>
        <fullName evidence="2">Uncharacterized protein</fullName>
    </submittedName>
</protein>
<evidence type="ECO:0000313" key="4">
    <source>
        <dbReference type="Proteomes" id="UP000051562"/>
    </source>
</evidence>
<evidence type="ECO:0000256" key="1">
    <source>
        <dbReference type="SAM" id="MobiDB-lite"/>
    </source>
</evidence>
<dbReference type="OrthoDB" id="7205119at2"/>
<proteinExistence type="predicted"/>
<dbReference type="EMBL" id="FUYX01000010">
    <property type="protein sequence ID" value="SKC00188.1"/>
    <property type="molecule type" value="Genomic_DNA"/>
</dbReference>
<dbReference type="RefSeq" id="WP_055728038.1">
    <property type="nucleotide sequence ID" value="NZ_FUYX01000010.1"/>
</dbReference>
<feature type="compositionally biased region" description="Basic and acidic residues" evidence="1">
    <location>
        <begin position="50"/>
        <end position="63"/>
    </location>
</feature>
<feature type="compositionally biased region" description="Basic and acidic residues" evidence="1">
    <location>
        <begin position="29"/>
        <end position="38"/>
    </location>
</feature>
<gene>
    <name evidence="2" type="ORF">ARD30_04035</name>
    <name evidence="3" type="ORF">SAMN05660750_03553</name>
</gene>
<dbReference type="Proteomes" id="UP000190130">
    <property type="component" value="Unassembled WGS sequence"/>
</dbReference>
<dbReference type="STRING" id="53254.SAMN05660750_03553"/>
<organism evidence="2 4">
    <name type="scientific">Bosea thiooxidans</name>
    <dbReference type="NCBI Taxonomy" id="53254"/>
    <lineage>
        <taxon>Bacteria</taxon>
        <taxon>Pseudomonadati</taxon>
        <taxon>Pseudomonadota</taxon>
        <taxon>Alphaproteobacteria</taxon>
        <taxon>Hyphomicrobiales</taxon>
        <taxon>Boseaceae</taxon>
        <taxon>Bosea</taxon>
    </lineage>
</organism>
<dbReference type="AlphaFoldDB" id="A0A0Q3KLL6"/>
<dbReference type="Proteomes" id="UP000051562">
    <property type="component" value="Unassembled WGS sequence"/>
</dbReference>
<accession>A0A0Q3KLL6</accession>
<reference evidence="2 4" key="1">
    <citation type="submission" date="2015-10" db="EMBL/GenBank/DDBJ databases">
        <title>Draft genome of Bosea thiooxidans.</title>
        <authorList>
            <person name="Wang X."/>
        </authorList>
    </citation>
    <scope>NUCLEOTIDE SEQUENCE [LARGE SCALE GENOMIC DNA]</scope>
    <source>
        <strain evidence="2 4">CGMCC 9174</strain>
    </source>
</reference>